<dbReference type="SUPFAM" id="SSF51735">
    <property type="entry name" value="NAD(P)-binding Rossmann-fold domains"/>
    <property type="match status" value="1"/>
</dbReference>
<evidence type="ECO:0000256" key="1">
    <source>
        <dbReference type="ARBA" id="ARBA00023002"/>
    </source>
</evidence>
<evidence type="ECO:0000313" key="4">
    <source>
        <dbReference type="Proteomes" id="UP001153620"/>
    </source>
</evidence>
<reference evidence="3" key="2">
    <citation type="submission" date="2022-10" db="EMBL/GenBank/DDBJ databases">
        <authorList>
            <consortium name="ENA_rothamsted_submissions"/>
            <consortium name="culmorum"/>
            <person name="King R."/>
        </authorList>
    </citation>
    <scope>NUCLEOTIDE SEQUENCE</scope>
</reference>
<keyword evidence="4" id="KW-1185">Reference proteome</keyword>
<name>A0A9N9WQ28_9DIPT</name>
<dbReference type="InterPro" id="IPR036291">
    <property type="entry name" value="NAD(P)-bd_dom_sf"/>
</dbReference>
<dbReference type="Pfam" id="PF00106">
    <property type="entry name" value="adh_short"/>
    <property type="match status" value="1"/>
</dbReference>
<sequence length="326" mass="37364">MDITKIMENEYKAADTASETNPQYKFKLLQITFKVIVLIILDTIKFFTRFFQTHQQPDKIANQLALVTGGGNGLGKALCYRLAREKCDLAIVDIDYNAAQRTANEISVEFNVKCKAYQCDISNNLAILKLKDDIESEMRSVDILVNNAGLLYVTNFMTSKIDEIQKTIQVNLTSHIMMTRTFLNRMIERQNGRILTICSLASLFTAPTLTVYCATKTGLKGFMDCLSDELYLNNYHKFIRLTSIYPDFINTRQEVSDTLDQMKHFLPRLTPEKVADEAVRGMLRKKQNVVVSELKSVFSSLKYLPKNVKKYVVTKVLNFDSFYKQD</sequence>
<organism evidence="3 4">
    <name type="scientific">Chironomus riparius</name>
    <dbReference type="NCBI Taxonomy" id="315576"/>
    <lineage>
        <taxon>Eukaryota</taxon>
        <taxon>Metazoa</taxon>
        <taxon>Ecdysozoa</taxon>
        <taxon>Arthropoda</taxon>
        <taxon>Hexapoda</taxon>
        <taxon>Insecta</taxon>
        <taxon>Pterygota</taxon>
        <taxon>Neoptera</taxon>
        <taxon>Endopterygota</taxon>
        <taxon>Diptera</taxon>
        <taxon>Nematocera</taxon>
        <taxon>Chironomoidea</taxon>
        <taxon>Chironomidae</taxon>
        <taxon>Chironominae</taxon>
        <taxon>Chironomus</taxon>
    </lineage>
</organism>
<dbReference type="PANTHER" id="PTHR24322:SF748">
    <property type="entry name" value="FI23927P1-RELATED"/>
    <property type="match status" value="1"/>
</dbReference>
<accession>A0A9N9WQ28</accession>
<proteinExistence type="inferred from homology"/>
<dbReference type="EMBL" id="OU895877">
    <property type="protein sequence ID" value="CAG9800611.1"/>
    <property type="molecule type" value="Genomic_DNA"/>
</dbReference>
<gene>
    <name evidence="3" type="ORF">CHIRRI_LOCUS3551</name>
</gene>
<keyword evidence="1" id="KW-0560">Oxidoreductase</keyword>
<reference evidence="3" key="1">
    <citation type="submission" date="2022-01" db="EMBL/GenBank/DDBJ databases">
        <authorList>
            <person name="King R."/>
        </authorList>
    </citation>
    <scope>NUCLEOTIDE SEQUENCE</scope>
</reference>
<dbReference type="GO" id="GO:0016616">
    <property type="term" value="F:oxidoreductase activity, acting on the CH-OH group of donors, NAD or NADP as acceptor"/>
    <property type="evidence" value="ECO:0007669"/>
    <property type="project" value="TreeGrafter"/>
</dbReference>
<evidence type="ECO:0000313" key="3">
    <source>
        <dbReference type="EMBL" id="CAG9800611.1"/>
    </source>
</evidence>
<dbReference type="InterPro" id="IPR020904">
    <property type="entry name" value="Sc_DH/Rdtase_CS"/>
</dbReference>
<dbReference type="PRINTS" id="PR00080">
    <property type="entry name" value="SDRFAMILY"/>
</dbReference>
<dbReference type="GO" id="GO:0005811">
    <property type="term" value="C:lipid droplet"/>
    <property type="evidence" value="ECO:0007669"/>
    <property type="project" value="TreeGrafter"/>
</dbReference>
<dbReference type="InterPro" id="IPR002347">
    <property type="entry name" value="SDR_fam"/>
</dbReference>
<evidence type="ECO:0000256" key="2">
    <source>
        <dbReference type="RuleBase" id="RU000363"/>
    </source>
</evidence>
<dbReference type="Proteomes" id="UP001153620">
    <property type="component" value="Chromosome 1"/>
</dbReference>
<protein>
    <submittedName>
        <fullName evidence="3">Uncharacterized protein</fullName>
    </submittedName>
</protein>
<dbReference type="PIRSF" id="PIRSF000126">
    <property type="entry name" value="11-beta-HSD1"/>
    <property type="match status" value="1"/>
</dbReference>
<dbReference type="AlphaFoldDB" id="A0A9N9WQ28"/>
<comment type="similarity">
    <text evidence="2">Belongs to the short-chain dehydrogenases/reductases (SDR) family.</text>
</comment>
<dbReference type="Gene3D" id="3.40.50.720">
    <property type="entry name" value="NAD(P)-binding Rossmann-like Domain"/>
    <property type="match status" value="1"/>
</dbReference>
<dbReference type="OrthoDB" id="6251714at2759"/>
<dbReference type="PRINTS" id="PR00081">
    <property type="entry name" value="GDHRDH"/>
</dbReference>
<dbReference type="PANTHER" id="PTHR24322">
    <property type="entry name" value="PKSB"/>
    <property type="match status" value="1"/>
</dbReference>
<dbReference type="PROSITE" id="PS00061">
    <property type="entry name" value="ADH_SHORT"/>
    <property type="match status" value="1"/>
</dbReference>